<dbReference type="Proteomes" id="UP000807716">
    <property type="component" value="Unassembled WGS sequence"/>
</dbReference>
<organism evidence="1 2">
    <name type="scientific">Actinomortierella ambigua</name>
    <dbReference type="NCBI Taxonomy" id="1343610"/>
    <lineage>
        <taxon>Eukaryota</taxon>
        <taxon>Fungi</taxon>
        <taxon>Fungi incertae sedis</taxon>
        <taxon>Mucoromycota</taxon>
        <taxon>Mortierellomycotina</taxon>
        <taxon>Mortierellomycetes</taxon>
        <taxon>Mortierellales</taxon>
        <taxon>Mortierellaceae</taxon>
        <taxon>Actinomortierella</taxon>
    </lineage>
</organism>
<feature type="non-terminal residue" evidence="1">
    <location>
        <position position="133"/>
    </location>
</feature>
<evidence type="ECO:0008006" key="3">
    <source>
        <dbReference type="Google" id="ProtNLM"/>
    </source>
</evidence>
<keyword evidence="2" id="KW-1185">Reference proteome</keyword>
<accession>A0A9P6PKF6</accession>
<evidence type="ECO:0000313" key="2">
    <source>
        <dbReference type="Proteomes" id="UP000807716"/>
    </source>
</evidence>
<sequence>SSAPRRLLDQLMHVPDWLDWKRIERGQDVFWRHVTYIAAGLVHFSLAGGYNSPKFMKVLTSTGYLTGNGTKARIYETSQFVTDVMRSIEHLRPGTGVAWKSIVQVRLLHSQVRCRLALLSKAHAKYYSIEYHG</sequence>
<comment type="caution">
    <text evidence="1">The sequence shown here is derived from an EMBL/GenBank/DDBJ whole genome shotgun (WGS) entry which is preliminary data.</text>
</comment>
<dbReference type="PANTHER" id="PTHR37539">
    <property type="entry name" value="SECRETED PROTEIN-RELATED"/>
    <property type="match status" value="1"/>
</dbReference>
<protein>
    <recommendedName>
        <fullName evidence="3">ER-bound oxygenase mpaB/mpaB'/Rubber oxygenase catalytic domain-containing protein</fullName>
    </recommendedName>
</protein>
<dbReference type="OrthoDB" id="6361347at2759"/>
<gene>
    <name evidence="1" type="ORF">DFQ27_002902</name>
</gene>
<reference evidence="1" key="1">
    <citation type="journal article" date="2020" name="Fungal Divers.">
        <title>Resolving the Mortierellaceae phylogeny through synthesis of multi-gene phylogenetics and phylogenomics.</title>
        <authorList>
            <person name="Vandepol N."/>
            <person name="Liber J."/>
            <person name="Desiro A."/>
            <person name="Na H."/>
            <person name="Kennedy M."/>
            <person name="Barry K."/>
            <person name="Grigoriev I.V."/>
            <person name="Miller A.N."/>
            <person name="O'Donnell K."/>
            <person name="Stajich J.E."/>
            <person name="Bonito G."/>
        </authorList>
    </citation>
    <scope>NUCLEOTIDE SEQUENCE</scope>
    <source>
        <strain evidence="1">BC1065</strain>
    </source>
</reference>
<dbReference type="AlphaFoldDB" id="A0A9P6PKF6"/>
<dbReference type="PANTHER" id="PTHR37539:SF1">
    <property type="entry name" value="ER-BOUND OXYGENASE MPAB_MPAB'_RUBBER OXYGENASE CATALYTIC DOMAIN-CONTAINING PROTEIN"/>
    <property type="match status" value="1"/>
</dbReference>
<proteinExistence type="predicted"/>
<dbReference type="EMBL" id="JAAAJB010002125">
    <property type="protein sequence ID" value="KAG0246603.1"/>
    <property type="molecule type" value="Genomic_DNA"/>
</dbReference>
<dbReference type="InterPro" id="IPR037473">
    <property type="entry name" value="Lcp-like"/>
</dbReference>
<evidence type="ECO:0000313" key="1">
    <source>
        <dbReference type="EMBL" id="KAG0246603.1"/>
    </source>
</evidence>
<name>A0A9P6PKF6_9FUNG</name>
<feature type="non-terminal residue" evidence="1">
    <location>
        <position position="1"/>
    </location>
</feature>